<sequence>MGTTIIIAILFLIAIGAFAVAVRSGRQARLAERRGAQSVYEKKADTSFWAWCVSAVVGFVAVLSLVLSSITLVSTKNIGVVTTFGRPSQFLDNGLHLTAPWQEVTELDGAIQTDNHIDEGDKKTAIDARLGNNSTARVDSTVVWRLKPEAAPSLFQDYRGFDAIRDNLVTREFTAAINDVLAGYNPLTQVGEGDGAINGKLATMVLDKLKAKVGNRIEVIGVNIPVIHFDDRTQQSINNLQTEIANTKIALQRQKTAEAEAEANRILSQSVSHDPNVLVSKCLDLVREKGGSPAGCWPGSAGAVVAIPGQK</sequence>
<organism evidence="3 4">
    <name type="scientific">Mycobacteroides abscessus</name>
    <dbReference type="NCBI Taxonomy" id="36809"/>
    <lineage>
        <taxon>Bacteria</taxon>
        <taxon>Bacillati</taxon>
        <taxon>Actinomycetota</taxon>
        <taxon>Actinomycetes</taxon>
        <taxon>Mycobacteriales</taxon>
        <taxon>Mycobacteriaceae</taxon>
        <taxon>Mycobacteroides</taxon>
    </lineage>
</organism>
<dbReference type="RefSeq" id="WP_049233002.1">
    <property type="nucleotide sequence ID" value="NZ_CP014951.1"/>
</dbReference>
<feature type="transmembrane region" description="Helical" evidence="1">
    <location>
        <begin position="48"/>
        <end position="67"/>
    </location>
</feature>
<proteinExistence type="predicted"/>
<dbReference type="EMBL" id="CSWP01000012">
    <property type="protein sequence ID" value="CPV70436.1"/>
    <property type="molecule type" value="Genomic_DNA"/>
</dbReference>
<dbReference type="PANTHER" id="PTHR42911:SF1">
    <property type="entry name" value="MODULATOR OF FTSH PROTEASE HFLC"/>
    <property type="match status" value="1"/>
</dbReference>
<reference evidence="3 4" key="1">
    <citation type="submission" date="2015-03" db="EMBL/GenBank/DDBJ databases">
        <authorList>
            <person name="Murphy D."/>
        </authorList>
    </citation>
    <scope>NUCLEOTIDE SEQUENCE [LARGE SCALE GENOMIC DNA]</scope>
    <source>
        <strain evidence="3 4">PAP088</strain>
    </source>
</reference>
<evidence type="ECO:0000313" key="3">
    <source>
        <dbReference type="EMBL" id="CPV70436.1"/>
    </source>
</evidence>
<keyword evidence="1" id="KW-0812">Transmembrane</keyword>
<evidence type="ECO:0000259" key="2">
    <source>
        <dbReference type="Pfam" id="PF01145"/>
    </source>
</evidence>
<dbReference type="Proteomes" id="UP000045782">
    <property type="component" value="Unassembled WGS sequence"/>
</dbReference>
<dbReference type="InterPro" id="IPR001107">
    <property type="entry name" value="Band_7"/>
</dbReference>
<dbReference type="Pfam" id="PF01145">
    <property type="entry name" value="Band_7"/>
    <property type="match status" value="1"/>
</dbReference>
<feature type="domain" description="Band 7" evidence="2">
    <location>
        <begin position="73"/>
        <end position="261"/>
    </location>
</feature>
<evidence type="ECO:0000313" key="4">
    <source>
        <dbReference type="Proteomes" id="UP000045782"/>
    </source>
</evidence>
<name>A0A0U1BYT6_9MYCO</name>
<dbReference type="AlphaFoldDB" id="A0A0U1BYT6"/>
<dbReference type="PANTHER" id="PTHR42911">
    <property type="entry name" value="MODULATOR OF FTSH PROTEASE HFLC"/>
    <property type="match status" value="1"/>
</dbReference>
<gene>
    <name evidence="3" type="ORF">ERS075579_04789</name>
</gene>
<protein>
    <submittedName>
        <fullName evidence="3">Hypothetical alanine and valine rich protein</fullName>
    </submittedName>
</protein>
<evidence type="ECO:0000256" key="1">
    <source>
        <dbReference type="SAM" id="Phobius"/>
    </source>
</evidence>
<keyword evidence="1" id="KW-1133">Transmembrane helix</keyword>
<keyword evidence="1" id="KW-0472">Membrane</keyword>
<accession>A0A0U1BYT6</accession>